<sequence>MTHTHIPVEQFEVQKNFTISPSYIDLATDIYRTLKWYYAPDMWHDYKFPQSFTDEFTRHFYFPLQDVYYIIYVAIFLTVAQFILQRIICKPLVNWLELTPENKKKFPESAWKFASATSAWVYCAYLLYYRYDYYEKPHLIWDDWSSGMKIPSDIKLMYLGRCGHAIHSVYAIFFVESKRKDFYAICIHHILTITLLIISYAMRYHKIGLLVLFVHDIGDVWLELTKLLHYMSTRDGGRKRPLFEHAASGGFVIFTLCWFVFRLYLYPLKVLYSTGVVFPQQTYHKGCILYGFFNSLLWILFGLNVYWVCFLLQFLYKLCTGALSGLTDTREYESNENNNKKDHYVRTSSIWVAELRISQF</sequence>
<feature type="transmembrane region" description="Helical" evidence="8">
    <location>
        <begin position="246"/>
        <end position="268"/>
    </location>
</feature>
<dbReference type="InterPro" id="IPR006634">
    <property type="entry name" value="TLC-dom"/>
</dbReference>
<feature type="domain" description="TLC" evidence="9">
    <location>
        <begin position="104"/>
        <end position="320"/>
    </location>
</feature>
<keyword evidence="12" id="KW-1185">Reference proteome</keyword>
<name>A0A815N079_9BILA</name>
<comment type="subcellular location">
    <subcellularLocation>
        <location evidence="1">Membrane</location>
        <topology evidence="1">Multi-pass membrane protein</topology>
    </subcellularLocation>
</comment>
<dbReference type="SMART" id="SM00724">
    <property type="entry name" value="TLC"/>
    <property type="match status" value="1"/>
</dbReference>
<dbReference type="PANTHER" id="PTHR12560:SF58">
    <property type="entry name" value="CERAMIDE SYNTHASE 1"/>
    <property type="match status" value="1"/>
</dbReference>
<feature type="transmembrane region" description="Helical" evidence="8">
    <location>
        <begin position="288"/>
        <end position="316"/>
    </location>
</feature>
<evidence type="ECO:0000256" key="8">
    <source>
        <dbReference type="SAM" id="Phobius"/>
    </source>
</evidence>
<dbReference type="GO" id="GO:0046513">
    <property type="term" value="P:ceramide biosynthetic process"/>
    <property type="evidence" value="ECO:0007669"/>
    <property type="project" value="InterPro"/>
</dbReference>
<evidence type="ECO:0000256" key="2">
    <source>
        <dbReference type="ARBA" id="ARBA00004760"/>
    </source>
</evidence>
<keyword evidence="4 7" id="KW-0812">Transmembrane</keyword>
<keyword evidence="6 7" id="KW-0472">Membrane</keyword>
<proteinExistence type="predicted"/>
<feature type="transmembrane region" description="Helical" evidence="8">
    <location>
        <begin position="182"/>
        <end position="201"/>
    </location>
</feature>
<comment type="caution">
    <text evidence="11">The sequence shown here is derived from an EMBL/GenBank/DDBJ whole genome shotgun (WGS) entry which is preliminary data.</text>
</comment>
<evidence type="ECO:0000313" key="10">
    <source>
        <dbReference type="EMBL" id="CAF1185615.1"/>
    </source>
</evidence>
<dbReference type="InterPro" id="IPR016439">
    <property type="entry name" value="Lag1/Lac1-like"/>
</dbReference>
<evidence type="ECO:0000256" key="1">
    <source>
        <dbReference type="ARBA" id="ARBA00004141"/>
    </source>
</evidence>
<dbReference type="EMBL" id="CAJNOM010000420">
    <property type="protein sequence ID" value="CAF1427550.1"/>
    <property type="molecule type" value="Genomic_DNA"/>
</dbReference>
<protein>
    <recommendedName>
        <fullName evidence="9">TLC domain-containing protein</fullName>
    </recommendedName>
</protein>
<dbReference type="PROSITE" id="PS50922">
    <property type="entry name" value="TLC"/>
    <property type="match status" value="1"/>
</dbReference>
<organism evidence="11 12">
    <name type="scientific">Adineta steineri</name>
    <dbReference type="NCBI Taxonomy" id="433720"/>
    <lineage>
        <taxon>Eukaryota</taxon>
        <taxon>Metazoa</taxon>
        <taxon>Spiralia</taxon>
        <taxon>Gnathifera</taxon>
        <taxon>Rotifera</taxon>
        <taxon>Eurotatoria</taxon>
        <taxon>Bdelloidea</taxon>
        <taxon>Adinetida</taxon>
        <taxon>Adinetidae</taxon>
        <taxon>Adineta</taxon>
    </lineage>
</organism>
<dbReference type="Proteomes" id="UP000663832">
    <property type="component" value="Unassembled WGS sequence"/>
</dbReference>
<evidence type="ECO:0000313" key="11">
    <source>
        <dbReference type="EMBL" id="CAF1427550.1"/>
    </source>
</evidence>
<dbReference type="EMBL" id="CAJNOI010000210">
    <property type="protein sequence ID" value="CAF1185615.1"/>
    <property type="molecule type" value="Genomic_DNA"/>
</dbReference>
<comment type="pathway">
    <text evidence="2">Lipid metabolism; sphingolipid metabolism.</text>
</comment>
<dbReference type="AlphaFoldDB" id="A0A815N079"/>
<dbReference type="Proteomes" id="UP000663877">
    <property type="component" value="Unassembled WGS sequence"/>
</dbReference>
<evidence type="ECO:0000259" key="9">
    <source>
        <dbReference type="PROSITE" id="PS50922"/>
    </source>
</evidence>
<evidence type="ECO:0000256" key="3">
    <source>
        <dbReference type="ARBA" id="ARBA00004991"/>
    </source>
</evidence>
<accession>A0A815N079</accession>
<reference evidence="11" key="1">
    <citation type="submission" date="2021-02" db="EMBL/GenBank/DDBJ databases">
        <authorList>
            <person name="Nowell W R."/>
        </authorList>
    </citation>
    <scope>NUCLEOTIDE SEQUENCE</scope>
</reference>
<evidence type="ECO:0000256" key="5">
    <source>
        <dbReference type="ARBA" id="ARBA00022989"/>
    </source>
</evidence>
<dbReference type="OrthoDB" id="537032at2759"/>
<evidence type="ECO:0000256" key="7">
    <source>
        <dbReference type="PROSITE-ProRule" id="PRU00205"/>
    </source>
</evidence>
<evidence type="ECO:0000313" key="12">
    <source>
        <dbReference type="Proteomes" id="UP000663832"/>
    </source>
</evidence>
<gene>
    <name evidence="10" type="ORF">BJG266_LOCUS26030</name>
    <name evidence="11" type="ORF">QVE165_LOCUS38728</name>
</gene>
<dbReference type="GO" id="GO:0016020">
    <property type="term" value="C:membrane"/>
    <property type="evidence" value="ECO:0007669"/>
    <property type="project" value="UniProtKB-SubCell"/>
</dbReference>
<evidence type="ECO:0000256" key="4">
    <source>
        <dbReference type="ARBA" id="ARBA00022692"/>
    </source>
</evidence>
<feature type="transmembrane region" description="Helical" evidence="8">
    <location>
        <begin position="67"/>
        <end position="89"/>
    </location>
</feature>
<dbReference type="GO" id="GO:0050291">
    <property type="term" value="F:sphingosine N-acyltransferase activity"/>
    <property type="evidence" value="ECO:0007669"/>
    <property type="project" value="InterPro"/>
</dbReference>
<feature type="transmembrane region" description="Helical" evidence="8">
    <location>
        <begin position="110"/>
        <end position="129"/>
    </location>
</feature>
<dbReference type="Pfam" id="PF03798">
    <property type="entry name" value="TRAM_LAG1_CLN8"/>
    <property type="match status" value="1"/>
</dbReference>
<comment type="pathway">
    <text evidence="3">Sphingolipid metabolism.</text>
</comment>
<dbReference type="PANTHER" id="PTHR12560">
    <property type="entry name" value="LONGEVITY ASSURANCE FACTOR 1 LAG1"/>
    <property type="match status" value="1"/>
</dbReference>
<evidence type="ECO:0000256" key="6">
    <source>
        <dbReference type="ARBA" id="ARBA00023136"/>
    </source>
</evidence>
<dbReference type="UniPathway" id="UPA00222"/>
<keyword evidence="5 8" id="KW-1133">Transmembrane helix</keyword>